<keyword evidence="4 6" id="KW-1133">Transmembrane helix</keyword>
<dbReference type="InterPro" id="IPR036938">
    <property type="entry name" value="PAP2/HPO_sf"/>
</dbReference>
<feature type="transmembrane region" description="Helical" evidence="6">
    <location>
        <begin position="301"/>
        <end position="321"/>
    </location>
</feature>
<comment type="similarity">
    <text evidence="2">Belongs to the PA-phosphatase related phosphoesterase family.</text>
</comment>
<feature type="transmembrane region" description="Helical" evidence="6">
    <location>
        <begin position="333"/>
        <end position="354"/>
    </location>
</feature>
<sequence>MNGASPIQKSRYPIHYSPSSLENEGFIGKPHKMDVETRSPKFKVELKSISWLWEISLRVGLGLLIFYFSEVREPFQRWVEVNDWPNYNYPHKDSSTIPYSNVVLFAVFGPTILVSLVSLFNLCRTDKAERRWRKKYPRNSNPEQSNWVSRIFVEYLIALLAASMAYILVQLITDIIKTEYGGLRPDFLSRCFSTDTGEGDWLTLPGSKRNNSFDAALIKKNMPYIETVPPLVSSSDGCSNSGEGFDELIDKGGRKSFPSGHTSTAFSASTFCALYSFYWLRRWGSSLQLSFGEKIVPSPGASVGAAFLFCWFLPGIYVAVSRTQDYRHHPRDVIVGAVIGIFITTVVFCQYYSFRPNKLRKTYPIDIDSRHISSSNL</sequence>
<evidence type="ECO:0000256" key="4">
    <source>
        <dbReference type="ARBA" id="ARBA00022989"/>
    </source>
</evidence>
<dbReference type="InterPro" id="IPR000326">
    <property type="entry name" value="PAP2/HPO"/>
</dbReference>
<dbReference type="GO" id="GO:0046839">
    <property type="term" value="P:phospholipid dephosphorylation"/>
    <property type="evidence" value="ECO:0007669"/>
    <property type="project" value="TreeGrafter"/>
</dbReference>
<evidence type="ECO:0000256" key="1">
    <source>
        <dbReference type="ARBA" id="ARBA00004141"/>
    </source>
</evidence>
<proteinExistence type="inferred from homology"/>
<evidence type="ECO:0000256" key="5">
    <source>
        <dbReference type="ARBA" id="ARBA00023136"/>
    </source>
</evidence>
<dbReference type="Pfam" id="PF01569">
    <property type="entry name" value="PAP2"/>
    <property type="match status" value="1"/>
</dbReference>
<keyword evidence="5 6" id="KW-0472">Membrane</keyword>
<protein>
    <recommendedName>
        <fullName evidence="7">Phosphatidic acid phosphatase type 2/haloperoxidase domain-containing protein</fullName>
    </recommendedName>
</protein>
<feature type="transmembrane region" description="Helical" evidence="6">
    <location>
        <begin position="51"/>
        <end position="69"/>
    </location>
</feature>
<evidence type="ECO:0000313" key="8">
    <source>
        <dbReference type="EMBL" id="CBY13249.1"/>
    </source>
</evidence>
<evidence type="ECO:0000313" key="9">
    <source>
        <dbReference type="Proteomes" id="UP000001307"/>
    </source>
</evidence>
<dbReference type="GO" id="GO:0016020">
    <property type="term" value="C:membrane"/>
    <property type="evidence" value="ECO:0007669"/>
    <property type="project" value="UniProtKB-SubCell"/>
</dbReference>
<dbReference type="Proteomes" id="UP000001307">
    <property type="component" value="Unassembled WGS sequence"/>
</dbReference>
<organism evidence="8">
    <name type="scientific">Oikopleura dioica</name>
    <name type="common">Tunicate</name>
    <dbReference type="NCBI Taxonomy" id="34765"/>
    <lineage>
        <taxon>Eukaryota</taxon>
        <taxon>Metazoa</taxon>
        <taxon>Chordata</taxon>
        <taxon>Tunicata</taxon>
        <taxon>Appendicularia</taxon>
        <taxon>Copelata</taxon>
        <taxon>Oikopleuridae</taxon>
        <taxon>Oikopleura</taxon>
    </lineage>
</organism>
<feature type="transmembrane region" description="Helical" evidence="6">
    <location>
        <begin position="152"/>
        <end position="173"/>
    </location>
</feature>
<dbReference type="GO" id="GO:0008195">
    <property type="term" value="F:phosphatidate phosphatase activity"/>
    <property type="evidence" value="ECO:0007669"/>
    <property type="project" value="TreeGrafter"/>
</dbReference>
<dbReference type="OrthoDB" id="10030083at2759"/>
<evidence type="ECO:0000259" key="7">
    <source>
        <dbReference type="SMART" id="SM00014"/>
    </source>
</evidence>
<comment type="subcellular location">
    <subcellularLocation>
        <location evidence="1">Membrane</location>
        <topology evidence="1">Multi-pass membrane protein</topology>
    </subcellularLocation>
</comment>
<dbReference type="SMART" id="SM00014">
    <property type="entry name" value="acidPPc"/>
    <property type="match status" value="1"/>
</dbReference>
<reference evidence="8" key="1">
    <citation type="journal article" date="2010" name="Science">
        <title>Plasticity of animal genome architecture unmasked by rapid evolution of a pelagic tunicate.</title>
        <authorList>
            <person name="Denoeud F."/>
            <person name="Henriet S."/>
            <person name="Mungpakdee S."/>
            <person name="Aury J.M."/>
            <person name="Da Silva C."/>
            <person name="Brinkmann H."/>
            <person name="Mikhaleva J."/>
            <person name="Olsen L.C."/>
            <person name="Jubin C."/>
            <person name="Canestro C."/>
            <person name="Bouquet J.M."/>
            <person name="Danks G."/>
            <person name="Poulain J."/>
            <person name="Campsteijn C."/>
            <person name="Adamski M."/>
            <person name="Cross I."/>
            <person name="Yadetie F."/>
            <person name="Muffato M."/>
            <person name="Louis A."/>
            <person name="Butcher S."/>
            <person name="Tsagkogeorga G."/>
            <person name="Konrad A."/>
            <person name="Singh S."/>
            <person name="Jensen M.F."/>
            <person name="Cong E.H."/>
            <person name="Eikeseth-Otteraa H."/>
            <person name="Noel B."/>
            <person name="Anthouard V."/>
            <person name="Porcel B.M."/>
            <person name="Kachouri-Lafond R."/>
            <person name="Nishino A."/>
            <person name="Ugolini M."/>
            <person name="Chourrout P."/>
            <person name="Nishida H."/>
            <person name="Aasland R."/>
            <person name="Huzurbazar S."/>
            <person name="Westhof E."/>
            <person name="Delsuc F."/>
            <person name="Lehrach H."/>
            <person name="Reinhardt R."/>
            <person name="Weissenbach J."/>
            <person name="Roy S.W."/>
            <person name="Artiguenave F."/>
            <person name="Postlethwait J.H."/>
            <person name="Manak J.R."/>
            <person name="Thompson E.M."/>
            <person name="Jaillon O."/>
            <person name="Du Pasquier L."/>
            <person name="Boudinot P."/>
            <person name="Liberles D.A."/>
            <person name="Volff J.N."/>
            <person name="Philippe H."/>
            <person name="Lenhard B."/>
            <person name="Roest Crollius H."/>
            <person name="Wincker P."/>
            <person name="Chourrout D."/>
        </authorList>
    </citation>
    <scope>NUCLEOTIDE SEQUENCE [LARGE SCALE GENOMIC DNA]</scope>
</reference>
<gene>
    <name evidence="8" type="ORF">GSOID_T00004026001</name>
</gene>
<name>E4XU52_OIKDI</name>
<feature type="transmembrane region" description="Helical" evidence="6">
    <location>
        <begin position="102"/>
        <end position="123"/>
    </location>
</feature>
<dbReference type="InterPro" id="IPR043216">
    <property type="entry name" value="PAP-like"/>
</dbReference>
<evidence type="ECO:0000256" key="2">
    <source>
        <dbReference type="ARBA" id="ARBA00008816"/>
    </source>
</evidence>
<dbReference type="EMBL" id="FN653171">
    <property type="protein sequence ID" value="CBY13249.1"/>
    <property type="molecule type" value="Genomic_DNA"/>
</dbReference>
<dbReference type="InParanoid" id="E4XU52"/>
<evidence type="ECO:0000256" key="3">
    <source>
        <dbReference type="ARBA" id="ARBA00022692"/>
    </source>
</evidence>
<dbReference type="PANTHER" id="PTHR10165:SF35">
    <property type="entry name" value="RE23632P"/>
    <property type="match status" value="1"/>
</dbReference>
<dbReference type="AlphaFoldDB" id="E4XU52"/>
<accession>E4XU52</accession>
<dbReference type="SUPFAM" id="SSF48317">
    <property type="entry name" value="Acid phosphatase/Vanadium-dependent haloperoxidase"/>
    <property type="match status" value="1"/>
</dbReference>
<feature type="domain" description="Phosphatidic acid phosphatase type 2/haloperoxidase" evidence="7">
    <location>
        <begin position="155"/>
        <end position="348"/>
    </location>
</feature>
<dbReference type="Gene3D" id="1.20.144.10">
    <property type="entry name" value="Phosphatidic acid phosphatase type 2/haloperoxidase"/>
    <property type="match status" value="1"/>
</dbReference>
<keyword evidence="9" id="KW-1185">Reference proteome</keyword>
<evidence type="ECO:0000256" key="6">
    <source>
        <dbReference type="SAM" id="Phobius"/>
    </source>
</evidence>
<keyword evidence="3 6" id="KW-0812">Transmembrane</keyword>
<dbReference type="GO" id="GO:0006644">
    <property type="term" value="P:phospholipid metabolic process"/>
    <property type="evidence" value="ECO:0007669"/>
    <property type="project" value="InterPro"/>
</dbReference>
<dbReference type="PANTHER" id="PTHR10165">
    <property type="entry name" value="LIPID PHOSPHATE PHOSPHATASE"/>
    <property type="match status" value="1"/>
</dbReference>